<feature type="transmembrane region" description="Helical" evidence="8">
    <location>
        <begin position="89"/>
        <end position="109"/>
    </location>
</feature>
<evidence type="ECO:0000313" key="9">
    <source>
        <dbReference type="EMBL" id="MFK2873169.1"/>
    </source>
</evidence>
<protein>
    <submittedName>
        <fullName evidence="9">AEC family transporter</fullName>
    </submittedName>
</protein>
<evidence type="ECO:0000256" key="5">
    <source>
        <dbReference type="ARBA" id="ARBA00022692"/>
    </source>
</evidence>
<gene>
    <name evidence="9" type="ORF">ISP13_06445</name>
</gene>
<keyword evidence="5 8" id="KW-0812">Transmembrane</keyword>
<dbReference type="PANTHER" id="PTHR36838">
    <property type="entry name" value="AUXIN EFFLUX CARRIER FAMILY PROTEIN"/>
    <property type="match status" value="1"/>
</dbReference>
<feature type="transmembrane region" description="Helical" evidence="8">
    <location>
        <begin position="243"/>
        <end position="266"/>
    </location>
</feature>
<dbReference type="EMBL" id="JADIKG010000011">
    <property type="protein sequence ID" value="MFK2873169.1"/>
    <property type="molecule type" value="Genomic_DNA"/>
</dbReference>
<reference evidence="9 10" key="1">
    <citation type="submission" date="2020-10" db="EMBL/GenBank/DDBJ databases">
        <title>Phylogeny of dyella-like bacteria.</title>
        <authorList>
            <person name="Fu J."/>
        </authorList>
    </citation>
    <scope>NUCLEOTIDE SEQUENCE [LARGE SCALE GENOMIC DNA]</scope>
    <source>
        <strain evidence="9 10">DHOB07</strain>
    </source>
</reference>
<evidence type="ECO:0000256" key="6">
    <source>
        <dbReference type="ARBA" id="ARBA00022989"/>
    </source>
</evidence>
<feature type="transmembrane region" description="Helical" evidence="8">
    <location>
        <begin position="182"/>
        <end position="204"/>
    </location>
</feature>
<evidence type="ECO:0000256" key="3">
    <source>
        <dbReference type="ARBA" id="ARBA00022448"/>
    </source>
</evidence>
<evidence type="ECO:0000256" key="4">
    <source>
        <dbReference type="ARBA" id="ARBA00022475"/>
    </source>
</evidence>
<dbReference type="PANTHER" id="PTHR36838:SF1">
    <property type="entry name" value="SLR1864 PROTEIN"/>
    <property type="match status" value="1"/>
</dbReference>
<dbReference type="Gene3D" id="1.20.1530.20">
    <property type="match status" value="1"/>
</dbReference>
<evidence type="ECO:0000256" key="7">
    <source>
        <dbReference type="ARBA" id="ARBA00023136"/>
    </source>
</evidence>
<proteinExistence type="inferred from homology"/>
<dbReference type="Pfam" id="PF03547">
    <property type="entry name" value="Mem_trans"/>
    <property type="match status" value="2"/>
</dbReference>
<evidence type="ECO:0000256" key="2">
    <source>
        <dbReference type="ARBA" id="ARBA00010145"/>
    </source>
</evidence>
<dbReference type="InterPro" id="IPR038770">
    <property type="entry name" value="Na+/solute_symporter_sf"/>
</dbReference>
<dbReference type="InterPro" id="IPR004776">
    <property type="entry name" value="Mem_transp_PIN-like"/>
</dbReference>
<feature type="transmembrane region" description="Helical" evidence="8">
    <location>
        <begin position="129"/>
        <end position="146"/>
    </location>
</feature>
<evidence type="ECO:0000256" key="1">
    <source>
        <dbReference type="ARBA" id="ARBA00004651"/>
    </source>
</evidence>
<evidence type="ECO:0000313" key="10">
    <source>
        <dbReference type="Proteomes" id="UP001620405"/>
    </source>
</evidence>
<keyword evidence="3" id="KW-0813">Transport</keyword>
<name>A0ABW8IUV1_9GAMM</name>
<comment type="caution">
    <text evidence="9">The sequence shown here is derived from an EMBL/GenBank/DDBJ whole genome shotgun (WGS) entry which is preliminary data.</text>
</comment>
<keyword evidence="6 8" id="KW-1133">Transmembrane helix</keyword>
<feature type="transmembrane region" description="Helical" evidence="8">
    <location>
        <begin position="216"/>
        <end position="237"/>
    </location>
</feature>
<sequence length="301" mass="31224">MSALLLLFACLVLGIAVARWAKPPAGMVPGINWWVINVALPALVLDLIPGVTFDAQLWFPVAAMAIVFGGAWLLFGLLGARLGWSRGRIGALILVCGLGNTSFMGYPMMQALHGQAGLSLAVVADQLGTFPLLASAGIVVASIYAGRNPQAGLIVRRILTFPAFIALIAGIAIGRFGDWPAAIHGVLAPLGATLTPLALFSVGMQFRFRLGEKQSGALVWGLGWKLLLAPLMCWLLGRTLGVGGLVLTIGVLQAAMAPMISAAILADEYELDPPLANAVLGAGIVLSLLTIPLGSLLLPPG</sequence>
<comment type="similarity">
    <text evidence="2">Belongs to the auxin efflux carrier (TC 2.A.69) family.</text>
</comment>
<evidence type="ECO:0000256" key="8">
    <source>
        <dbReference type="SAM" id="Phobius"/>
    </source>
</evidence>
<comment type="subcellular location">
    <subcellularLocation>
        <location evidence="1">Cell membrane</location>
        <topology evidence="1">Multi-pass membrane protein</topology>
    </subcellularLocation>
</comment>
<dbReference type="Proteomes" id="UP001620405">
    <property type="component" value="Unassembled WGS sequence"/>
</dbReference>
<dbReference type="RefSeq" id="WP_284398084.1">
    <property type="nucleotide sequence ID" value="NZ_BSNQ01000003.1"/>
</dbReference>
<keyword evidence="7 8" id="KW-0472">Membrane</keyword>
<accession>A0ABW8IUV1</accession>
<feature type="transmembrane region" description="Helical" evidence="8">
    <location>
        <begin position="278"/>
        <end position="298"/>
    </location>
</feature>
<organism evidence="9 10">
    <name type="scientific">Dyella lipolytica</name>
    <dbReference type="NCBI Taxonomy" id="1867835"/>
    <lineage>
        <taxon>Bacteria</taxon>
        <taxon>Pseudomonadati</taxon>
        <taxon>Pseudomonadota</taxon>
        <taxon>Gammaproteobacteria</taxon>
        <taxon>Lysobacterales</taxon>
        <taxon>Rhodanobacteraceae</taxon>
        <taxon>Dyella</taxon>
    </lineage>
</organism>
<keyword evidence="4" id="KW-1003">Cell membrane</keyword>
<feature type="transmembrane region" description="Helical" evidence="8">
    <location>
        <begin position="57"/>
        <end position="77"/>
    </location>
</feature>
<keyword evidence="10" id="KW-1185">Reference proteome</keyword>
<feature type="transmembrane region" description="Helical" evidence="8">
    <location>
        <begin position="158"/>
        <end position="176"/>
    </location>
</feature>